<dbReference type="GO" id="GO:0009252">
    <property type="term" value="P:peptidoglycan biosynthetic process"/>
    <property type="evidence" value="ECO:0007669"/>
    <property type="project" value="UniProtKB-KW"/>
</dbReference>
<dbReference type="GO" id="GO:0008360">
    <property type="term" value="P:regulation of cell shape"/>
    <property type="evidence" value="ECO:0007669"/>
    <property type="project" value="UniProtKB-KW"/>
</dbReference>
<dbReference type="PANTHER" id="PTHR32282:SF11">
    <property type="entry name" value="PENICILLIN-BINDING PROTEIN 1B"/>
    <property type="match status" value="1"/>
</dbReference>
<evidence type="ECO:0000256" key="9">
    <source>
        <dbReference type="ARBA" id="ARBA00022801"/>
    </source>
</evidence>
<dbReference type="InterPro" id="IPR001460">
    <property type="entry name" value="PCN-bd_Tpept"/>
</dbReference>
<gene>
    <name evidence="20" type="ORF">HY221_02650</name>
</gene>
<dbReference type="GO" id="GO:0008955">
    <property type="term" value="F:peptidoglycan glycosyltransferase activity"/>
    <property type="evidence" value="ECO:0007669"/>
    <property type="project" value="UniProtKB-EC"/>
</dbReference>
<dbReference type="Gene3D" id="3.40.710.10">
    <property type="entry name" value="DD-peptidase/beta-lactamase superfamily"/>
    <property type="match status" value="1"/>
</dbReference>
<dbReference type="PANTHER" id="PTHR32282">
    <property type="entry name" value="BINDING PROTEIN TRANSPEPTIDASE, PUTATIVE-RELATED"/>
    <property type="match status" value="1"/>
</dbReference>
<dbReference type="Gene3D" id="2.60.40.10">
    <property type="entry name" value="Immunoglobulins"/>
    <property type="match status" value="1"/>
</dbReference>
<dbReference type="FunFam" id="1.10.3810.10:FF:000001">
    <property type="entry name" value="Penicillin-binding protein 1A"/>
    <property type="match status" value="1"/>
</dbReference>
<evidence type="ECO:0000256" key="7">
    <source>
        <dbReference type="ARBA" id="ARBA00022676"/>
    </source>
</evidence>
<dbReference type="AlphaFoldDB" id="A0A932VRF7"/>
<evidence type="ECO:0000256" key="15">
    <source>
        <dbReference type="ARBA" id="ARBA00034000"/>
    </source>
</evidence>
<dbReference type="Pfam" id="PF00905">
    <property type="entry name" value="Transpeptidase"/>
    <property type="match status" value="1"/>
</dbReference>
<comment type="similarity">
    <text evidence="3">In the N-terminal section; belongs to the glycosyltransferase 51 family.</text>
</comment>
<protein>
    <submittedName>
        <fullName evidence="20">Transglycosylase domain-containing protein</fullName>
    </submittedName>
</protein>
<comment type="similarity">
    <text evidence="2">In the C-terminal section; belongs to the transpeptidase family.</text>
</comment>
<organism evidence="20 21">
    <name type="scientific">Candidatus Sungiibacteriota bacterium</name>
    <dbReference type="NCBI Taxonomy" id="2750080"/>
    <lineage>
        <taxon>Bacteria</taxon>
        <taxon>Candidatus Sungiibacteriota</taxon>
    </lineage>
</organism>
<dbReference type="InterPro" id="IPR023346">
    <property type="entry name" value="Lysozyme-like_dom_sf"/>
</dbReference>
<name>A0A932VRF7_9BACT</name>
<evidence type="ECO:0000256" key="5">
    <source>
        <dbReference type="ARBA" id="ARBA00022645"/>
    </source>
</evidence>
<feature type="domain" description="Penicillin-binding protein transpeptidase" evidence="18">
    <location>
        <begin position="330"/>
        <end position="602"/>
    </location>
</feature>
<dbReference type="GO" id="GO:0008658">
    <property type="term" value="F:penicillin binding"/>
    <property type="evidence" value="ECO:0007669"/>
    <property type="project" value="InterPro"/>
</dbReference>
<evidence type="ECO:0000313" key="21">
    <source>
        <dbReference type="Proteomes" id="UP000753196"/>
    </source>
</evidence>
<dbReference type="InterPro" id="IPR036950">
    <property type="entry name" value="PBP_transglycosylase"/>
</dbReference>
<feature type="region of interest" description="Disordered" evidence="17">
    <location>
        <begin position="736"/>
        <end position="756"/>
    </location>
</feature>
<dbReference type="SUPFAM" id="SSF53955">
    <property type="entry name" value="Lysozyme-like"/>
    <property type="match status" value="1"/>
</dbReference>
<evidence type="ECO:0000256" key="17">
    <source>
        <dbReference type="SAM" id="MobiDB-lite"/>
    </source>
</evidence>
<evidence type="ECO:0000256" key="14">
    <source>
        <dbReference type="ARBA" id="ARBA00023316"/>
    </source>
</evidence>
<reference evidence="20" key="1">
    <citation type="submission" date="2020-07" db="EMBL/GenBank/DDBJ databases">
        <title>Huge and variable diversity of episymbiotic CPR bacteria and DPANN archaea in groundwater ecosystems.</title>
        <authorList>
            <person name="He C.Y."/>
            <person name="Keren R."/>
            <person name="Whittaker M."/>
            <person name="Farag I.F."/>
            <person name="Doudna J."/>
            <person name="Cate J.H.D."/>
            <person name="Banfield J.F."/>
        </authorList>
    </citation>
    <scope>NUCLEOTIDE SEQUENCE</scope>
    <source>
        <strain evidence="20">NC_groundwater_973_Pr1_S-0.2um_54_13</strain>
    </source>
</reference>
<dbReference type="Pfam" id="PF00912">
    <property type="entry name" value="Transgly"/>
    <property type="match status" value="1"/>
</dbReference>
<dbReference type="GO" id="GO:0071555">
    <property type="term" value="P:cell wall organization"/>
    <property type="evidence" value="ECO:0007669"/>
    <property type="project" value="UniProtKB-KW"/>
</dbReference>
<keyword evidence="5" id="KW-0121">Carboxypeptidase</keyword>
<sequence length="846" mass="91698">MPKILVHKKNKSYKKRFFVLAGVIFIMGAGAWSAYSLTKDLPDPERITQRTVAQSTQIFDRTGTVLLYEVHGNERRTVIPFSDIPDRVRQATLAAEDLHFYSHGGIDWKGIARAILANITHRDFAQGGSTITQQLVKNSLLGSEKTIRRKIREQIVALLLERAYSKDEIFAMYLNQIPYGSNAYGIAAAAQMYFGKDVRNLSLAEAATIAALPKAPTHYSPYGSHKDELLQRKNWVLERMAGAGFISKDDALSAEREHLGFKPPRESMRAPHFVQYVREYLDKKYGGDAVEAGGLKVVTTLDWNMQQQAEVAAREGAARNKKLVKAYNAALVAIDPKTGDILAMAGSRDFSASPEPDGCTPGVNCKFDPYVNVALRPRQPGSAFKPFVYATAFKKGYTPETVLFDAPTEFNPSCNPDGSPGPDVRDPKTCYHPQDYDGQFRGPVSIRQALAQSLNVPSVALLYLAGIHDSIKTAQDLGITTLTEPDRYGLSLVLGGAEVTLTEITSAYGAFATDGTLHPASALLRVEDANGKVLEQKDVVSIAVLDPEVTRTLNDILSDNASRVPIFSPHSSLYFPDRQVAVKTGTTQDYHDAWTVGYTPSLVAGVWVGNNDNSPMNQDGLSVMVAGPIWHQFLASALASSTAETFTPPEQKSSQNPALRGIYQSGPIIKIDKISRKLATPYTPPDLIAELGSGAAASILSLVDKNNPDSGPPASPSADPQFKNWQAAVDQWSASHPLPFTSIPQESDAVHGPDKAPRIQLLSPAGDATPALREISASVTSTFPLHEVLFFLDDTLVDSRQAPLVSSAFTFVLDTAPAPGAHAIKITAYDAVGNKTSLEKNIAVVP</sequence>
<evidence type="ECO:0000313" key="20">
    <source>
        <dbReference type="EMBL" id="MBI3631213.1"/>
    </source>
</evidence>
<evidence type="ECO:0000256" key="3">
    <source>
        <dbReference type="ARBA" id="ARBA00007739"/>
    </source>
</evidence>
<dbReference type="GO" id="GO:0030288">
    <property type="term" value="C:outer membrane-bounded periplasmic space"/>
    <property type="evidence" value="ECO:0007669"/>
    <property type="project" value="TreeGrafter"/>
</dbReference>
<dbReference type="Proteomes" id="UP000753196">
    <property type="component" value="Unassembled WGS sequence"/>
</dbReference>
<dbReference type="GO" id="GO:0005886">
    <property type="term" value="C:plasma membrane"/>
    <property type="evidence" value="ECO:0007669"/>
    <property type="project" value="UniProtKB-SubCell"/>
</dbReference>
<dbReference type="EMBL" id="JACQCR010000062">
    <property type="protein sequence ID" value="MBI3631213.1"/>
    <property type="molecule type" value="Genomic_DNA"/>
</dbReference>
<evidence type="ECO:0000256" key="13">
    <source>
        <dbReference type="ARBA" id="ARBA00023268"/>
    </source>
</evidence>
<keyword evidence="13" id="KW-0511">Multifunctional enzyme</keyword>
<accession>A0A932VRF7</accession>
<dbReference type="InterPro" id="IPR001264">
    <property type="entry name" value="Glyco_trans_51"/>
</dbReference>
<comment type="catalytic activity">
    <reaction evidence="16">
        <text>[GlcNAc-(1-&gt;4)-Mur2Ac(oyl-L-Ala-gamma-D-Glu-L-Lys-D-Ala-D-Ala)](n)-di-trans,octa-cis-undecaprenyl diphosphate + beta-D-GlcNAc-(1-&gt;4)-Mur2Ac(oyl-L-Ala-gamma-D-Glu-L-Lys-D-Ala-D-Ala)-di-trans,octa-cis-undecaprenyl diphosphate = [GlcNAc-(1-&gt;4)-Mur2Ac(oyl-L-Ala-gamma-D-Glu-L-Lys-D-Ala-D-Ala)](n+1)-di-trans,octa-cis-undecaprenyl diphosphate + di-trans,octa-cis-undecaprenyl diphosphate + H(+)</text>
        <dbReference type="Rhea" id="RHEA:23708"/>
        <dbReference type="Rhea" id="RHEA-COMP:9602"/>
        <dbReference type="Rhea" id="RHEA-COMP:9603"/>
        <dbReference type="ChEBI" id="CHEBI:15378"/>
        <dbReference type="ChEBI" id="CHEBI:58405"/>
        <dbReference type="ChEBI" id="CHEBI:60033"/>
        <dbReference type="ChEBI" id="CHEBI:78435"/>
        <dbReference type="EC" id="2.4.99.28"/>
    </reaction>
</comment>
<keyword evidence="12" id="KW-0472">Membrane</keyword>
<evidence type="ECO:0000256" key="2">
    <source>
        <dbReference type="ARBA" id="ARBA00007090"/>
    </source>
</evidence>
<keyword evidence="4" id="KW-1003">Cell membrane</keyword>
<evidence type="ECO:0000256" key="1">
    <source>
        <dbReference type="ARBA" id="ARBA00004236"/>
    </source>
</evidence>
<dbReference type="SUPFAM" id="SSF56601">
    <property type="entry name" value="beta-lactamase/transpeptidase-like"/>
    <property type="match status" value="1"/>
</dbReference>
<evidence type="ECO:0000256" key="6">
    <source>
        <dbReference type="ARBA" id="ARBA00022670"/>
    </source>
</evidence>
<evidence type="ECO:0000256" key="11">
    <source>
        <dbReference type="ARBA" id="ARBA00022984"/>
    </source>
</evidence>
<comment type="subcellular location">
    <subcellularLocation>
        <location evidence="1">Cell membrane</location>
    </subcellularLocation>
</comment>
<keyword evidence="7" id="KW-0328">Glycosyltransferase</keyword>
<keyword evidence="10" id="KW-0133">Cell shape</keyword>
<keyword evidence="6" id="KW-0645">Protease</keyword>
<evidence type="ECO:0000259" key="19">
    <source>
        <dbReference type="Pfam" id="PF00912"/>
    </source>
</evidence>
<dbReference type="InterPro" id="IPR012338">
    <property type="entry name" value="Beta-lactam/transpept-like"/>
</dbReference>
<dbReference type="GO" id="GO:0009002">
    <property type="term" value="F:serine-type D-Ala-D-Ala carboxypeptidase activity"/>
    <property type="evidence" value="ECO:0007669"/>
    <property type="project" value="UniProtKB-EC"/>
</dbReference>
<dbReference type="GO" id="GO:0006508">
    <property type="term" value="P:proteolysis"/>
    <property type="evidence" value="ECO:0007669"/>
    <property type="project" value="UniProtKB-KW"/>
</dbReference>
<dbReference type="InterPro" id="IPR013783">
    <property type="entry name" value="Ig-like_fold"/>
</dbReference>
<evidence type="ECO:0000256" key="12">
    <source>
        <dbReference type="ARBA" id="ARBA00023136"/>
    </source>
</evidence>
<dbReference type="Gene3D" id="1.10.3810.10">
    <property type="entry name" value="Biosynthetic peptidoglycan transglycosylase-like"/>
    <property type="match status" value="1"/>
</dbReference>
<keyword evidence="9" id="KW-0378">Hydrolase</keyword>
<evidence type="ECO:0000256" key="4">
    <source>
        <dbReference type="ARBA" id="ARBA00022475"/>
    </source>
</evidence>
<proteinExistence type="inferred from homology"/>
<keyword evidence="14" id="KW-0961">Cell wall biogenesis/degradation</keyword>
<evidence type="ECO:0000256" key="16">
    <source>
        <dbReference type="ARBA" id="ARBA00049902"/>
    </source>
</evidence>
<keyword evidence="11" id="KW-0573">Peptidoglycan synthesis</keyword>
<evidence type="ECO:0000259" key="18">
    <source>
        <dbReference type="Pfam" id="PF00905"/>
    </source>
</evidence>
<comment type="caution">
    <text evidence="20">The sequence shown here is derived from an EMBL/GenBank/DDBJ whole genome shotgun (WGS) entry which is preliminary data.</text>
</comment>
<comment type="catalytic activity">
    <reaction evidence="15">
        <text>Preferential cleavage: (Ac)2-L-Lys-D-Ala-|-D-Ala. Also transpeptidation of peptidyl-alanyl moieties that are N-acyl substituents of D-alanine.</text>
        <dbReference type="EC" id="3.4.16.4"/>
    </reaction>
</comment>
<feature type="domain" description="Glycosyl transferase family 51" evidence="19">
    <location>
        <begin position="68"/>
        <end position="240"/>
    </location>
</feature>
<keyword evidence="8" id="KW-0808">Transferase</keyword>
<evidence type="ECO:0000256" key="10">
    <source>
        <dbReference type="ARBA" id="ARBA00022960"/>
    </source>
</evidence>
<evidence type="ECO:0000256" key="8">
    <source>
        <dbReference type="ARBA" id="ARBA00022679"/>
    </source>
</evidence>
<dbReference type="InterPro" id="IPR050396">
    <property type="entry name" value="Glycosyltr_51/Transpeptidase"/>
</dbReference>